<evidence type="ECO:0000256" key="4">
    <source>
        <dbReference type="ARBA" id="ARBA00023136"/>
    </source>
</evidence>
<reference evidence="8" key="1">
    <citation type="submission" date="2020-11" db="EMBL/GenBank/DDBJ databases">
        <authorList>
            <person name="Tran Van P."/>
        </authorList>
    </citation>
    <scope>NUCLEOTIDE SEQUENCE</scope>
</reference>
<feature type="region of interest" description="Disordered" evidence="5">
    <location>
        <begin position="489"/>
        <end position="541"/>
    </location>
</feature>
<protein>
    <recommendedName>
        <fullName evidence="7">SLC26A/SulP transporter domain-containing protein</fullName>
    </recommendedName>
</protein>
<evidence type="ECO:0000259" key="7">
    <source>
        <dbReference type="Pfam" id="PF00916"/>
    </source>
</evidence>
<organism evidence="8">
    <name type="scientific">Timema douglasi</name>
    <name type="common">Walking stick</name>
    <dbReference type="NCBI Taxonomy" id="61478"/>
    <lineage>
        <taxon>Eukaryota</taxon>
        <taxon>Metazoa</taxon>
        <taxon>Ecdysozoa</taxon>
        <taxon>Arthropoda</taxon>
        <taxon>Hexapoda</taxon>
        <taxon>Insecta</taxon>
        <taxon>Pterygota</taxon>
        <taxon>Neoptera</taxon>
        <taxon>Polyneoptera</taxon>
        <taxon>Phasmatodea</taxon>
        <taxon>Timematodea</taxon>
        <taxon>Timematoidea</taxon>
        <taxon>Timematidae</taxon>
        <taxon>Timema</taxon>
    </lineage>
</organism>
<dbReference type="GO" id="GO:0016020">
    <property type="term" value="C:membrane"/>
    <property type="evidence" value="ECO:0007669"/>
    <property type="project" value="UniProtKB-SubCell"/>
</dbReference>
<feature type="transmembrane region" description="Helical" evidence="6">
    <location>
        <begin position="840"/>
        <end position="858"/>
    </location>
</feature>
<dbReference type="AlphaFoldDB" id="A0A7R8ZA66"/>
<keyword evidence="4 6" id="KW-0472">Membrane</keyword>
<comment type="subcellular location">
    <subcellularLocation>
        <location evidence="1">Membrane</location>
        <topology evidence="1">Multi-pass membrane protein</topology>
    </subcellularLocation>
</comment>
<proteinExistence type="predicted"/>
<dbReference type="EMBL" id="OA566619">
    <property type="protein sequence ID" value="CAD7199193.1"/>
    <property type="molecule type" value="Genomic_DNA"/>
</dbReference>
<evidence type="ECO:0000256" key="3">
    <source>
        <dbReference type="ARBA" id="ARBA00022989"/>
    </source>
</evidence>
<sequence length="943" mass="103157">MSWSGGETRPLRSALDLILTSSSETLRRRRCPVFVIVTCRLVLFVVRSNPEIRKNIFFTDRPNSIGVASWKFHPELEAERRGELPYVRLSERQSGKLPTAARSLSTVTSITYTTTTVVCSVSASTTAAVGHYAVLDRDDLSKEKGAAFHATLYGEPQERLRSTRSQSDMTERTIAPEGDPGPPPLRDYPMDVTLEATTATQPAPENLAVPPTSTTGEPTKRIEKDEETTIPRGDSDLGAWSLFSPEELAPAPEGNATDTRVGDPRQLPTWGGPPNSHHSGRRRDIHSPRDNRRSQPLRQARAPIGRRSRLADPLPTGSGVKLATAEGPVGPPRGHVGDGDGARYQGDSSQGRGRPVPGTDHVVGEGGYRKVLQWNSFEAMKRLSRKLAGGLRMKWSTNRVTFYVNTLADHSTLLETLVLQGYQPYTFPTDGERDGRLVIRGLPVTSPCEDVQAALMDKGYQVRRVTRLEARPAGPDQVERPFPLFLARPSARTPCRPRQPAPPPLTNAWGFPGLPGSARPPPAAAQPSSRPHVGSARTSTHPDQTLDFRSFFKGLSEIWDLLRPLNLFSRLPYLKERLAAFVATPNWSKRSLAHKVPELLLLMYDHAVDIAFLTETWFTEASVFQEKPPPVHPTKIRTSISPSSAVKLNTTSALANYATEAVTAEPAKDGMKDLQGVTSKGKQLLLRHVSIFRWLPHYTKLDAVGDLVAGVTLGLTMMPQAIAYASLAGLNAQYGLYSSFMGGLVYMIFGTIKEVSIGITSLMALMTYEYTQDLPVEFVILLTFLSGCVQLVMGLLDLGELLFIAHTVCSSSWDFWILLIMGLLDLGILVDFISEPVTSGFTTATSLIIIVSQLKGLLGLRFKSNGFVDNIWQLFKHAGEAKLWDCVMGQIKPGLPTFGLPPFSAQVGNTTYSFMGMCEKLGSGIIMVPVVGVLANVAIAKAF</sequence>
<feature type="transmembrane region" description="Helical" evidence="6">
    <location>
        <begin position="778"/>
        <end position="803"/>
    </location>
</feature>
<accession>A0A7R8ZA66</accession>
<evidence type="ECO:0000256" key="1">
    <source>
        <dbReference type="ARBA" id="ARBA00004141"/>
    </source>
</evidence>
<evidence type="ECO:0000256" key="2">
    <source>
        <dbReference type="ARBA" id="ARBA00022692"/>
    </source>
</evidence>
<feature type="compositionally biased region" description="Basic and acidic residues" evidence="5">
    <location>
        <begin position="218"/>
        <end position="235"/>
    </location>
</feature>
<keyword evidence="3 6" id="KW-1133">Transmembrane helix</keyword>
<feature type="transmembrane region" description="Helical" evidence="6">
    <location>
        <begin position="921"/>
        <end position="940"/>
    </location>
</feature>
<feature type="transmembrane region" description="Helical" evidence="6">
    <location>
        <begin position="744"/>
        <end position="766"/>
    </location>
</feature>
<evidence type="ECO:0000313" key="8">
    <source>
        <dbReference type="EMBL" id="CAD7199193.1"/>
    </source>
</evidence>
<name>A0A7R8ZA66_TIMDO</name>
<dbReference type="PANTHER" id="PTHR11814">
    <property type="entry name" value="SULFATE TRANSPORTER"/>
    <property type="match status" value="1"/>
</dbReference>
<dbReference type="GO" id="GO:0055085">
    <property type="term" value="P:transmembrane transport"/>
    <property type="evidence" value="ECO:0007669"/>
    <property type="project" value="InterPro"/>
</dbReference>
<feature type="transmembrane region" description="Helical" evidence="6">
    <location>
        <begin position="707"/>
        <end position="732"/>
    </location>
</feature>
<feature type="domain" description="SLC26A/SulP transporter" evidence="7">
    <location>
        <begin position="817"/>
        <end position="890"/>
    </location>
</feature>
<dbReference type="Pfam" id="PF00916">
    <property type="entry name" value="Sulfate_transp"/>
    <property type="match status" value="2"/>
</dbReference>
<dbReference type="InterPro" id="IPR001902">
    <property type="entry name" value="SLC26A/SulP_fam"/>
</dbReference>
<gene>
    <name evidence="8" type="ORF">TDIB3V08_LOCUS5453</name>
</gene>
<dbReference type="InterPro" id="IPR011547">
    <property type="entry name" value="SLC26A/SulP_dom"/>
</dbReference>
<feature type="region of interest" description="Disordered" evidence="5">
    <location>
        <begin position="153"/>
        <end position="364"/>
    </location>
</feature>
<evidence type="ECO:0000256" key="5">
    <source>
        <dbReference type="SAM" id="MobiDB-lite"/>
    </source>
</evidence>
<keyword evidence="2 6" id="KW-0812">Transmembrane</keyword>
<evidence type="ECO:0000256" key="6">
    <source>
        <dbReference type="SAM" id="Phobius"/>
    </source>
</evidence>
<feature type="domain" description="SLC26A/SulP transporter" evidence="7">
    <location>
        <begin position="705"/>
        <end position="807"/>
    </location>
</feature>